<dbReference type="STRING" id="2018661.A0A2A2L061"/>
<keyword evidence="3" id="KW-0677">Repeat</keyword>
<dbReference type="SMART" id="SM00262">
    <property type="entry name" value="GEL"/>
    <property type="match status" value="4"/>
</dbReference>
<organism evidence="6 7">
    <name type="scientific">Diploscapter pachys</name>
    <dbReference type="NCBI Taxonomy" id="2018661"/>
    <lineage>
        <taxon>Eukaryota</taxon>
        <taxon>Metazoa</taxon>
        <taxon>Ecdysozoa</taxon>
        <taxon>Nematoda</taxon>
        <taxon>Chromadorea</taxon>
        <taxon>Rhabditida</taxon>
        <taxon>Rhabditina</taxon>
        <taxon>Rhabditomorpha</taxon>
        <taxon>Rhabditoidea</taxon>
        <taxon>Rhabditidae</taxon>
        <taxon>Diploscapter</taxon>
    </lineage>
</organism>
<dbReference type="GO" id="GO:0051014">
    <property type="term" value="P:actin filament severing"/>
    <property type="evidence" value="ECO:0007669"/>
    <property type="project" value="TreeGrafter"/>
</dbReference>
<dbReference type="GO" id="GO:0005546">
    <property type="term" value="F:phosphatidylinositol-4,5-bisphosphate binding"/>
    <property type="evidence" value="ECO:0007669"/>
    <property type="project" value="TreeGrafter"/>
</dbReference>
<dbReference type="PANTHER" id="PTHR11977:SF123">
    <property type="entry name" value="GELSOLIN"/>
    <property type="match status" value="1"/>
</dbReference>
<feature type="domain" description="Gelsolin-like" evidence="5">
    <location>
        <begin position="116"/>
        <end position="169"/>
    </location>
</feature>
<dbReference type="InterPro" id="IPR007122">
    <property type="entry name" value="Villin/Gelsolin"/>
</dbReference>
<dbReference type="PANTHER" id="PTHR11977">
    <property type="entry name" value="VILLIN"/>
    <property type="match status" value="1"/>
</dbReference>
<dbReference type="CDD" id="cd11291">
    <property type="entry name" value="gelsolin_S6_like"/>
    <property type="match status" value="1"/>
</dbReference>
<dbReference type="FunFam" id="3.40.20.10:FF:000005">
    <property type="entry name" value="Gelsolin"/>
    <property type="match status" value="1"/>
</dbReference>
<evidence type="ECO:0000256" key="2">
    <source>
        <dbReference type="ARBA" id="ARBA00022467"/>
    </source>
</evidence>
<dbReference type="SUPFAM" id="SSF55753">
    <property type="entry name" value="Actin depolymerizing proteins"/>
    <property type="match status" value="4"/>
</dbReference>
<dbReference type="InterPro" id="IPR007123">
    <property type="entry name" value="Gelsolin-like_dom"/>
</dbReference>
<evidence type="ECO:0000256" key="1">
    <source>
        <dbReference type="ARBA" id="ARBA00008418"/>
    </source>
</evidence>
<dbReference type="AlphaFoldDB" id="A0A2A2L061"/>
<evidence type="ECO:0000313" key="6">
    <source>
        <dbReference type="EMBL" id="PAV79532.1"/>
    </source>
</evidence>
<evidence type="ECO:0000256" key="3">
    <source>
        <dbReference type="ARBA" id="ARBA00022737"/>
    </source>
</evidence>
<evidence type="ECO:0000259" key="5">
    <source>
        <dbReference type="Pfam" id="PF00626"/>
    </source>
</evidence>
<dbReference type="Pfam" id="PF00626">
    <property type="entry name" value="Gelsolin"/>
    <property type="match status" value="3"/>
</dbReference>
<accession>A0A2A2L061</accession>
<dbReference type="GO" id="GO:0008154">
    <property type="term" value="P:actin polymerization or depolymerization"/>
    <property type="evidence" value="ECO:0007669"/>
    <property type="project" value="TreeGrafter"/>
</dbReference>
<proteinExistence type="inferred from homology"/>
<feature type="domain" description="Gelsolin-like" evidence="5">
    <location>
        <begin position="338"/>
        <end position="413"/>
    </location>
</feature>
<dbReference type="InterPro" id="IPR029006">
    <property type="entry name" value="ADF-H/Gelsolin-like_dom_sf"/>
</dbReference>
<dbReference type="CDD" id="cd11292">
    <property type="entry name" value="gelsolin_S3_like"/>
    <property type="match status" value="1"/>
</dbReference>
<keyword evidence="2" id="KW-0117">Actin capping</keyword>
<keyword evidence="4" id="KW-0009">Actin-binding</keyword>
<comment type="similarity">
    <text evidence="1">Belongs to the villin/gelsolin family.</text>
</comment>
<sequence length="442" mass="50942">MVVPVKKMDPALANLGKKVGLQVWRINKLALEEVPKSKWGIFYTGDAYIMLNMLGGFPTQHREVQNFESGLFLSYFPDGIRYVSGGYESGFEKVEDMFKDWKPKLFHCKGKRNVRCTQVAFKKESLNKGDVFILDLGRDIYVWMPPDSGRLERIRGMGRAKHMAHVERCGASKAHVLDSDWDTNPDFWHHFGGINSAHSITPAKNDDDNFWKRTNEQITLWRVSDSTGQLKVSKVATGNLKLSMLDSKDAFILDTIVDGVYVFVGRECTLDERSKACHWGQIYLKQQNLPLYTQVTRVLETAEPASFLQWFGDFQEEKEKHEYKPRLYQVSDESGRMIVEEVANFTQEDLDGDDVMILDAINLIYVWVGTEANPKEKQEATNTAKKYLEKGSMPRHKNTAIETVYQGQEPPTFKKFFPNWDDSLFKNQTRSLENMRRLLFSN</sequence>
<reference evidence="6 7" key="1">
    <citation type="journal article" date="2017" name="Curr. Biol.">
        <title>Genome architecture and evolution of a unichromosomal asexual nematode.</title>
        <authorList>
            <person name="Fradin H."/>
            <person name="Zegar C."/>
            <person name="Gutwein M."/>
            <person name="Lucas J."/>
            <person name="Kovtun M."/>
            <person name="Corcoran D."/>
            <person name="Baugh L.R."/>
            <person name="Kiontke K."/>
            <person name="Gunsalus K."/>
            <person name="Fitch D.H."/>
            <person name="Piano F."/>
        </authorList>
    </citation>
    <scope>NUCLEOTIDE SEQUENCE [LARGE SCALE GENOMIC DNA]</scope>
    <source>
        <strain evidence="6">PF1309</strain>
    </source>
</reference>
<dbReference type="EMBL" id="LIAE01007403">
    <property type="protein sequence ID" value="PAV79532.1"/>
    <property type="molecule type" value="Genomic_DNA"/>
</dbReference>
<dbReference type="OrthoDB" id="6375767at2759"/>
<gene>
    <name evidence="6" type="ORF">WR25_17013</name>
</gene>
<feature type="domain" description="Gelsolin-like" evidence="5">
    <location>
        <begin position="234"/>
        <end position="308"/>
    </location>
</feature>
<dbReference type="GO" id="GO:0051015">
    <property type="term" value="F:actin filament binding"/>
    <property type="evidence" value="ECO:0007669"/>
    <property type="project" value="InterPro"/>
</dbReference>
<dbReference type="Gene3D" id="3.40.20.10">
    <property type="entry name" value="Severin"/>
    <property type="match status" value="5"/>
</dbReference>
<dbReference type="CDD" id="cd11289">
    <property type="entry name" value="gelsolin_S2_like"/>
    <property type="match status" value="1"/>
</dbReference>
<dbReference type="GO" id="GO:0051016">
    <property type="term" value="P:barbed-end actin filament capping"/>
    <property type="evidence" value="ECO:0007669"/>
    <property type="project" value="TreeGrafter"/>
</dbReference>
<evidence type="ECO:0000256" key="4">
    <source>
        <dbReference type="ARBA" id="ARBA00023203"/>
    </source>
</evidence>
<evidence type="ECO:0000313" key="7">
    <source>
        <dbReference type="Proteomes" id="UP000218231"/>
    </source>
</evidence>
<keyword evidence="7" id="KW-1185">Reference proteome</keyword>
<protein>
    <recommendedName>
        <fullName evidence="5">Gelsolin-like domain-containing protein</fullName>
    </recommendedName>
</protein>
<name>A0A2A2L061_9BILA</name>
<dbReference type="GO" id="GO:0005737">
    <property type="term" value="C:cytoplasm"/>
    <property type="evidence" value="ECO:0007669"/>
    <property type="project" value="TreeGrafter"/>
</dbReference>
<comment type="caution">
    <text evidence="6">The sequence shown here is derived from an EMBL/GenBank/DDBJ whole genome shotgun (WGS) entry which is preliminary data.</text>
</comment>
<dbReference type="GO" id="GO:0015629">
    <property type="term" value="C:actin cytoskeleton"/>
    <property type="evidence" value="ECO:0007669"/>
    <property type="project" value="TreeGrafter"/>
</dbReference>
<dbReference type="Proteomes" id="UP000218231">
    <property type="component" value="Unassembled WGS sequence"/>
</dbReference>